<gene>
    <name evidence="2" type="ORF">Kpho02_20030</name>
</gene>
<proteinExistence type="predicted"/>
<feature type="compositionally biased region" description="Polar residues" evidence="1">
    <location>
        <begin position="102"/>
        <end position="111"/>
    </location>
</feature>
<sequence>MDAVPGAEGHRPGEAPGPLGRLRPRGPRSCGRRTASAHPGTWRHAFLRNGGHHFLTGRTEESRAAGRAALGGTDSEDEQHPEPADVLLGGRGAVPPVRQAPQRATTASATSKGVLHSAHRAVPKT</sequence>
<feature type="compositionally biased region" description="Low complexity" evidence="1">
    <location>
        <begin position="14"/>
        <end position="33"/>
    </location>
</feature>
<evidence type="ECO:0000313" key="3">
    <source>
        <dbReference type="Proteomes" id="UP001165041"/>
    </source>
</evidence>
<dbReference type="Proteomes" id="UP001165041">
    <property type="component" value="Unassembled WGS sequence"/>
</dbReference>
<dbReference type="EMBL" id="BSSA01000005">
    <property type="protein sequence ID" value="GLW69704.1"/>
    <property type="molecule type" value="Genomic_DNA"/>
</dbReference>
<evidence type="ECO:0000313" key="2">
    <source>
        <dbReference type="EMBL" id="GLW69704.1"/>
    </source>
</evidence>
<reference evidence="2" key="1">
    <citation type="submission" date="2023-02" db="EMBL/GenBank/DDBJ databases">
        <title>Kitasatospora phosalacinea NBRC 14627.</title>
        <authorList>
            <person name="Ichikawa N."/>
            <person name="Sato H."/>
            <person name="Tonouchi N."/>
        </authorList>
    </citation>
    <scope>NUCLEOTIDE SEQUENCE</scope>
    <source>
        <strain evidence="2">NBRC 14627</strain>
    </source>
</reference>
<comment type="caution">
    <text evidence="2">The sequence shown here is derived from an EMBL/GenBank/DDBJ whole genome shotgun (WGS) entry which is preliminary data.</text>
</comment>
<name>A0A9W6Q4G7_9ACTN</name>
<accession>A0A9W6Q4G7</accession>
<feature type="region of interest" description="Disordered" evidence="1">
    <location>
        <begin position="1"/>
        <end position="125"/>
    </location>
</feature>
<organism evidence="2 3">
    <name type="scientific">Kitasatospora phosalacinea</name>
    <dbReference type="NCBI Taxonomy" id="2065"/>
    <lineage>
        <taxon>Bacteria</taxon>
        <taxon>Bacillati</taxon>
        <taxon>Actinomycetota</taxon>
        <taxon>Actinomycetes</taxon>
        <taxon>Kitasatosporales</taxon>
        <taxon>Streptomycetaceae</taxon>
        <taxon>Kitasatospora</taxon>
    </lineage>
</organism>
<dbReference type="AlphaFoldDB" id="A0A9W6Q4G7"/>
<evidence type="ECO:0000256" key="1">
    <source>
        <dbReference type="SAM" id="MobiDB-lite"/>
    </source>
</evidence>
<protein>
    <submittedName>
        <fullName evidence="2">Uncharacterized protein</fullName>
    </submittedName>
</protein>